<keyword evidence="2" id="KW-0973">c-di-GMP</keyword>
<name>A0A7W2YJQ8_9GAMM</name>
<dbReference type="NCBIfam" id="TIGR00229">
    <property type="entry name" value="sensory_box"/>
    <property type="match status" value="1"/>
</dbReference>
<dbReference type="PANTHER" id="PTHR44757:SF2">
    <property type="entry name" value="BIOFILM ARCHITECTURE MAINTENANCE PROTEIN MBAA"/>
    <property type="match status" value="1"/>
</dbReference>
<evidence type="ECO:0000313" key="6">
    <source>
        <dbReference type="EMBL" id="MBA6413332.1"/>
    </source>
</evidence>
<proteinExistence type="predicted"/>
<dbReference type="CDD" id="cd00130">
    <property type="entry name" value="PAS"/>
    <property type="match status" value="1"/>
</dbReference>
<keyword evidence="7" id="KW-1185">Reference proteome</keyword>
<dbReference type="Gene3D" id="3.30.70.270">
    <property type="match status" value="1"/>
</dbReference>
<evidence type="ECO:0000313" key="7">
    <source>
        <dbReference type="Proteomes" id="UP000539350"/>
    </source>
</evidence>
<comment type="caution">
    <text evidence="6">The sequence shown here is derived from an EMBL/GenBank/DDBJ whole genome shotgun (WGS) entry which is preliminary data.</text>
</comment>
<dbReference type="Gene3D" id="3.20.20.450">
    <property type="entry name" value="EAL domain"/>
    <property type="match status" value="1"/>
</dbReference>
<protein>
    <recommendedName>
        <fullName evidence="1">cyclic-guanylate-specific phosphodiesterase</fullName>
        <ecNumber evidence="1">3.1.4.52</ecNumber>
    </recommendedName>
</protein>
<dbReference type="PANTHER" id="PTHR44757">
    <property type="entry name" value="DIGUANYLATE CYCLASE DGCP"/>
    <property type="match status" value="1"/>
</dbReference>
<dbReference type="GO" id="GO:0071111">
    <property type="term" value="F:cyclic-guanylate-specific phosphodiesterase activity"/>
    <property type="evidence" value="ECO:0007669"/>
    <property type="project" value="UniProtKB-EC"/>
</dbReference>
<dbReference type="Gene3D" id="3.30.450.40">
    <property type="match status" value="1"/>
</dbReference>
<dbReference type="Pfam" id="PF13185">
    <property type="entry name" value="GAF_2"/>
    <property type="match status" value="1"/>
</dbReference>
<dbReference type="SMART" id="SM00267">
    <property type="entry name" value="GGDEF"/>
    <property type="match status" value="1"/>
</dbReference>
<feature type="domain" description="GGDEF" evidence="5">
    <location>
        <begin position="329"/>
        <end position="462"/>
    </location>
</feature>
<reference evidence="6 7" key="1">
    <citation type="submission" date="2020-07" db="EMBL/GenBank/DDBJ databases">
        <title>Halieaceae bacterium, F7430, whole genome shotgun sequencing project.</title>
        <authorList>
            <person name="Jiang S."/>
            <person name="Liu Z.W."/>
            <person name="Du Z.J."/>
        </authorList>
    </citation>
    <scope>NUCLEOTIDE SEQUENCE [LARGE SCALE GENOMIC DNA]</scope>
    <source>
        <strain evidence="6 7">F7430</strain>
    </source>
</reference>
<evidence type="ECO:0000259" key="4">
    <source>
        <dbReference type="PROSITE" id="PS50883"/>
    </source>
</evidence>
<dbReference type="RefSeq" id="WP_182172352.1">
    <property type="nucleotide sequence ID" value="NZ_JACFXU010000014.1"/>
</dbReference>
<dbReference type="AlphaFoldDB" id="A0A7W2YJQ8"/>
<accession>A0A7W2YJQ8</accession>
<dbReference type="SUPFAM" id="SSF141868">
    <property type="entry name" value="EAL domain-like"/>
    <property type="match status" value="1"/>
</dbReference>
<evidence type="ECO:0000256" key="2">
    <source>
        <dbReference type="ARBA" id="ARBA00022636"/>
    </source>
</evidence>
<dbReference type="SMART" id="SM00052">
    <property type="entry name" value="EAL"/>
    <property type="match status" value="1"/>
</dbReference>
<dbReference type="InterPro" id="IPR035919">
    <property type="entry name" value="EAL_sf"/>
</dbReference>
<sequence>MQQTLAELADQQKIQDMIASHAPFQDILAEVTHMVARKMPGATVTFMLYDASDDTLCLVLGEGLSEDYRSALQRVKIGPEVATCGKAASIRKVVITQDIKKDPNWAIYRDSALKENLRSCWSIPVITADNKLLGTFATYHPEPCRPSGAQLSLILRAAGLLAISFARQQDQRALHIQLQRYESLFTYHPDAVFELDLNGCFIAANRSCETITGIPEEQLIGLSYKQVVKDEYHDTSHHMFTQASKGIPQNFEVVAYNASEEEFLIEVTSLPIIVNNEVVGVYGIAKDITLQRESELKFHFQRTHDLLTGLPNRAGFEARLAEDLPLAKGHLAVLLINLDDFTSINDALGHVTGDHLLQAVADRLVEELEPGDFIARFAGDDFGVLLTDKTRVEQALPLVERLLSLIARPFVIDEHVLHVSASIGVAFGQKSLRDPDLLIKHAHIAMRQAKDQGRNTWEWYAGESDPTTREQIELRRELQEALEHDQLLLYYQPLVDARSGKMKALEALVRWQHPTRGLLLPGNFISLAERTGQIIDLDHWVLWRACKDLNIINTGRREALSVAVNISPVHFRRNGFFDEVKQALEESGLKPERLELEVTEGLMMAGSEKSIELLQNIRNLGVRVAIDDFGTGFSSLSYLRQLPINTVKIDRSFIQDITSNRMNTAIVEGIITMAHHLGLEVVAEGVESPEQHKDLIQRRCDKLQGYYFSKPVPLAKLLELPQVLPEKS</sequence>
<dbReference type="EC" id="3.1.4.52" evidence="1"/>
<dbReference type="FunFam" id="3.20.20.450:FF:000001">
    <property type="entry name" value="Cyclic di-GMP phosphodiesterase yahA"/>
    <property type="match status" value="1"/>
</dbReference>
<dbReference type="InterPro" id="IPR052155">
    <property type="entry name" value="Biofilm_reg_signaling"/>
</dbReference>
<dbReference type="SUPFAM" id="SSF55785">
    <property type="entry name" value="PYP-like sensor domain (PAS domain)"/>
    <property type="match status" value="1"/>
</dbReference>
<dbReference type="InterPro" id="IPR000160">
    <property type="entry name" value="GGDEF_dom"/>
</dbReference>
<dbReference type="InterPro" id="IPR035965">
    <property type="entry name" value="PAS-like_dom_sf"/>
</dbReference>
<dbReference type="InterPro" id="IPR000014">
    <property type="entry name" value="PAS"/>
</dbReference>
<feature type="domain" description="PAS" evidence="3">
    <location>
        <begin position="177"/>
        <end position="233"/>
    </location>
</feature>
<organism evidence="6 7">
    <name type="scientific">Sediminihaliea albiluteola</name>
    <dbReference type="NCBI Taxonomy" id="2758564"/>
    <lineage>
        <taxon>Bacteria</taxon>
        <taxon>Pseudomonadati</taxon>
        <taxon>Pseudomonadota</taxon>
        <taxon>Gammaproteobacteria</taxon>
        <taxon>Cellvibrionales</taxon>
        <taxon>Halieaceae</taxon>
        <taxon>Sediminihaliea</taxon>
    </lineage>
</organism>
<dbReference type="InterPro" id="IPR043128">
    <property type="entry name" value="Rev_trsase/Diguanyl_cyclase"/>
</dbReference>
<dbReference type="NCBIfam" id="TIGR00254">
    <property type="entry name" value="GGDEF"/>
    <property type="match status" value="1"/>
</dbReference>
<dbReference type="Pfam" id="PF13426">
    <property type="entry name" value="PAS_9"/>
    <property type="match status" value="1"/>
</dbReference>
<evidence type="ECO:0000259" key="5">
    <source>
        <dbReference type="PROSITE" id="PS50887"/>
    </source>
</evidence>
<dbReference type="Pfam" id="PF00990">
    <property type="entry name" value="GGDEF"/>
    <property type="match status" value="1"/>
</dbReference>
<dbReference type="SUPFAM" id="SSF55781">
    <property type="entry name" value="GAF domain-like"/>
    <property type="match status" value="1"/>
</dbReference>
<dbReference type="SUPFAM" id="SSF55073">
    <property type="entry name" value="Nucleotide cyclase"/>
    <property type="match status" value="1"/>
</dbReference>
<dbReference type="InterPro" id="IPR003018">
    <property type="entry name" value="GAF"/>
</dbReference>
<dbReference type="EMBL" id="JACFXU010000014">
    <property type="protein sequence ID" value="MBA6413332.1"/>
    <property type="molecule type" value="Genomic_DNA"/>
</dbReference>
<dbReference type="Pfam" id="PF00563">
    <property type="entry name" value="EAL"/>
    <property type="match status" value="1"/>
</dbReference>
<gene>
    <name evidence="6" type="ORF">H2508_09445</name>
</gene>
<dbReference type="Proteomes" id="UP000539350">
    <property type="component" value="Unassembled WGS sequence"/>
</dbReference>
<dbReference type="InterPro" id="IPR029016">
    <property type="entry name" value="GAF-like_dom_sf"/>
</dbReference>
<dbReference type="PROSITE" id="PS50883">
    <property type="entry name" value="EAL"/>
    <property type="match status" value="1"/>
</dbReference>
<dbReference type="InterPro" id="IPR029787">
    <property type="entry name" value="Nucleotide_cyclase"/>
</dbReference>
<dbReference type="PROSITE" id="PS50112">
    <property type="entry name" value="PAS"/>
    <property type="match status" value="1"/>
</dbReference>
<dbReference type="InterPro" id="IPR001633">
    <property type="entry name" value="EAL_dom"/>
</dbReference>
<feature type="domain" description="EAL" evidence="4">
    <location>
        <begin position="471"/>
        <end position="725"/>
    </location>
</feature>
<dbReference type="CDD" id="cd01948">
    <property type="entry name" value="EAL"/>
    <property type="match status" value="1"/>
</dbReference>
<dbReference type="CDD" id="cd01949">
    <property type="entry name" value="GGDEF"/>
    <property type="match status" value="1"/>
</dbReference>
<dbReference type="SMART" id="SM00091">
    <property type="entry name" value="PAS"/>
    <property type="match status" value="1"/>
</dbReference>
<evidence type="ECO:0000256" key="1">
    <source>
        <dbReference type="ARBA" id="ARBA00012282"/>
    </source>
</evidence>
<evidence type="ECO:0000259" key="3">
    <source>
        <dbReference type="PROSITE" id="PS50112"/>
    </source>
</evidence>
<dbReference type="PROSITE" id="PS50887">
    <property type="entry name" value="GGDEF"/>
    <property type="match status" value="1"/>
</dbReference>
<dbReference type="Gene3D" id="3.30.450.20">
    <property type="entry name" value="PAS domain"/>
    <property type="match status" value="1"/>
</dbReference>